<proteinExistence type="predicted"/>
<comment type="caution">
    <text evidence="1">The sequence shown here is derived from an EMBL/GenBank/DDBJ whole genome shotgun (WGS) entry which is preliminary data.</text>
</comment>
<reference evidence="1 2" key="1">
    <citation type="submission" date="2016-12" db="EMBL/GenBank/DDBJ databases">
        <title>Genomic comparison of strains in the 'Actinomyces naeslundii' group.</title>
        <authorList>
            <person name="Mughal S.R."/>
            <person name="Do T."/>
            <person name="Gilbert S.C."/>
            <person name="Witherden E.A."/>
            <person name="Didelot X."/>
            <person name="Beighton D."/>
        </authorList>
    </citation>
    <scope>NUCLEOTIDE SEQUENCE [LARGE SCALE GENOMIC DNA]</scope>
    <source>
        <strain evidence="1 2">P6N</strain>
    </source>
</reference>
<protein>
    <submittedName>
        <fullName evidence="1">Uncharacterized protein</fullName>
    </submittedName>
</protein>
<evidence type="ECO:0000313" key="1">
    <source>
        <dbReference type="EMBL" id="OLO48670.1"/>
    </source>
</evidence>
<dbReference type="EMBL" id="MSKL01000023">
    <property type="protein sequence ID" value="OLO48670.1"/>
    <property type="molecule type" value="Genomic_DNA"/>
</dbReference>
<name>A0A1Q8VKP5_9ACTO</name>
<gene>
    <name evidence="1" type="ORF">BKH28_09210</name>
</gene>
<evidence type="ECO:0000313" key="2">
    <source>
        <dbReference type="Proteomes" id="UP000186394"/>
    </source>
</evidence>
<dbReference type="Proteomes" id="UP000186394">
    <property type="component" value="Unassembled WGS sequence"/>
</dbReference>
<accession>A0A1Q8VKP5</accession>
<sequence>MIGLAEVAEGRTTSVFQDAVRLLLLIAAAAEPLPSPPPAEAPTDSVAVLRSQVLLQKLDFWLRNPDYLADELLTRFEAEGNEDDLKRARQILESDEPEVRSYQMLRYLFGAYEPLDEALSVLQTPGLIIRRRHGTPGHTVQHNYYLMKTGRDTANQIVISVPALEYYVERSKLVADLAGGRKGSALRDIQYLQPEYADAEIGTRIAGITERARARLHNLLTSQGQDEAE</sequence>
<dbReference type="RefSeq" id="WP_075418515.1">
    <property type="nucleotide sequence ID" value="NZ_MSKL01000023.1"/>
</dbReference>
<organism evidence="1 2">
    <name type="scientific">Actinomyces oris</name>
    <dbReference type="NCBI Taxonomy" id="544580"/>
    <lineage>
        <taxon>Bacteria</taxon>
        <taxon>Bacillati</taxon>
        <taxon>Actinomycetota</taxon>
        <taxon>Actinomycetes</taxon>
        <taxon>Actinomycetales</taxon>
        <taxon>Actinomycetaceae</taxon>
        <taxon>Actinomyces</taxon>
    </lineage>
</organism>
<dbReference type="AlphaFoldDB" id="A0A1Q8VKP5"/>